<protein>
    <recommendedName>
        <fullName evidence="2">F5/8 type C domain-containing protein</fullName>
    </recommendedName>
</protein>
<dbReference type="PANTHER" id="PTHR35889:SF3">
    <property type="entry name" value="F-BOX DOMAIN-CONTAINING PROTEIN"/>
    <property type="match status" value="1"/>
</dbReference>
<dbReference type="InterPro" id="IPR036909">
    <property type="entry name" value="Cyt_c-like_dom_sf"/>
</dbReference>
<feature type="domain" description="F5/8 type C" evidence="2">
    <location>
        <begin position="442"/>
        <end position="551"/>
    </location>
</feature>
<dbReference type="Gene3D" id="2.60.120.260">
    <property type="entry name" value="Galactose-binding domain-like"/>
    <property type="match status" value="1"/>
</dbReference>
<dbReference type="OrthoDB" id="127107at2"/>
<gene>
    <name evidence="3" type="ORF">C5Y96_23670</name>
</gene>
<dbReference type="InterPro" id="IPR008979">
    <property type="entry name" value="Galactose-bd-like_sf"/>
</dbReference>
<dbReference type="InterPro" id="IPR000421">
    <property type="entry name" value="FA58C"/>
</dbReference>
<reference evidence="3 4" key="1">
    <citation type="submission" date="2018-02" db="EMBL/GenBank/DDBJ databases">
        <title>Comparative genomes isolates from brazilian mangrove.</title>
        <authorList>
            <person name="Araujo J.E."/>
            <person name="Taketani R.G."/>
            <person name="Silva M.C.P."/>
            <person name="Loureco M.V."/>
            <person name="Andreote F.D."/>
        </authorList>
    </citation>
    <scope>NUCLEOTIDE SEQUENCE [LARGE SCALE GENOMIC DNA]</scope>
    <source>
        <strain evidence="3 4">HEX-2 MGV</strain>
    </source>
</reference>
<evidence type="ECO:0000313" key="4">
    <source>
        <dbReference type="Proteomes" id="UP000240009"/>
    </source>
</evidence>
<feature type="chain" id="PRO_5015691586" description="F5/8 type C domain-containing protein" evidence="1">
    <location>
        <begin position="17"/>
        <end position="925"/>
    </location>
</feature>
<dbReference type="AlphaFoldDB" id="A0A2S8F0W0"/>
<dbReference type="GO" id="GO:0009055">
    <property type="term" value="F:electron transfer activity"/>
    <property type="evidence" value="ECO:0007669"/>
    <property type="project" value="InterPro"/>
</dbReference>
<evidence type="ECO:0000256" key="1">
    <source>
        <dbReference type="SAM" id="SignalP"/>
    </source>
</evidence>
<organism evidence="3 4">
    <name type="scientific">Blastopirellula marina</name>
    <dbReference type="NCBI Taxonomy" id="124"/>
    <lineage>
        <taxon>Bacteria</taxon>
        <taxon>Pseudomonadati</taxon>
        <taxon>Planctomycetota</taxon>
        <taxon>Planctomycetia</taxon>
        <taxon>Pirellulales</taxon>
        <taxon>Pirellulaceae</taxon>
        <taxon>Blastopirellula</taxon>
    </lineage>
</organism>
<dbReference type="GO" id="GO:0020037">
    <property type="term" value="F:heme binding"/>
    <property type="evidence" value="ECO:0007669"/>
    <property type="project" value="InterPro"/>
</dbReference>
<evidence type="ECO:0000259" key="2">
    <source>
        <dbReference type="PROSITE" id="PS50022"/>
    </source>
</evidence>
<sequence length="925" mass="105317">MRWLALAIFLPGIVLANDTTFAETVDFVRDVRPILQKYCYECHAGDVRKSGLRLDVRSEAMKGGELYGESILAGKPEESPLLQFIADEDADLQMPPEGAAPTSTEIATLKRWIEQGAAWPDGVDEVKLTNPGDHWSFRPIERSVPPVVTRADWPRNPIDLFVLARLESKELSPSEDAPRRDWLRRVTFDLIGLPPTQQEWIEFRDDDREDAYQRVVDRLLDSPRYGERWAQHWLDVVRYADTHGFEVNTERPNAWPYRDYVIEALNQDVPYNQFIREQLAGDTLNADAATGFLVTASVLLPGQIGKDEASKRLARQDSIDEIVTNIGTSFLGMTIHCARCHNHKFDPISQRDYYEMQAFVSGVEYQDRKFEIPLGDMQRDQLQRWTQRQHELTMLLGRAAPLADSTSLRPMVNSYENIDRFTPVRTRQVRFQVKATNRYEPCIDELEVFNIEGVNVALAEHGTKLTASGSNVSPNRHELRLINDGNYGNSSSWMSNEVGGGWVAVEFAEPQLIEQVVWGRDRQGKFSDRLAMEYTIEVRDENGTWKSVADSTNRHPFDPQKNSHAPLDVNTIAEGEQSQIRKMLHEKEMLAKKLSQLDGSRSVFAGTFREPDEIRILGRGSPEMPKERVSPAVPDLLGTTILSNDAPEVQRRLALADWIVSENNPLTSRVMVNRIWQGHFGMGLVETSNDLGHNGVPPSHPELLDWLSAEFIQSGWSMKHMHRLIVLSSTYRQSSSFHPAAAEVDTDNRLLWRYPPQRLMGEVIRDSILSINENLNLEMGGPGFSLFDKRGGLSGFSPIESFEKDGLRRMIYSHRVRRERDPVFGAFDSPDYGQSTPRRRESTTSIQALNLFNSSFVLEQSRSLAERLKNQHADVPLQVEAVYQRVLLRPPTPQEQKEATTLVDQHGLDSLCRVLFNSNEFLFIR</sequence>
<dbReference type="PROSITE" id="PS50022">
    <property type="entry name" value="FA58C_3"/>
    <property type="match status" value="1"/>
</dbReference>
<dbReference type="PANTHER" id="PTHR35889">
    <property type="entry name" value="CYCLOINULO-OLIGOSACCHARIDE FRUCTANOTRANSFERASE-RELATED"/>
    <property type="match status" value="1"/>
</dbReference>
<dbReference type="Pfam" id="PF07587">
    <property type="entry name" value="PSD1"/>
    <property type="match status" value="1"/>
</dbReference>
<accession>A0A2S8F0W0</accession>
<evidence type="ECO:0000313" key="3">
    <source>
        <dbReference type="EMBL" id="PQO25808.1"/>
    </source>
</evidence>
<dbReference type="EMBL" id="PUIA01000074">
    <property type="protein sequence ID" value="PQO25808.1"/>
    <property type="molecule type" value="Genomic_DNA"/>
</dbReference>
<proteinExistence type="predicted"/>
<dbReference type="InterPro" id="IPR011429">
    <property type="entry name" value="Cyt_c_Planctomycete-type"/>
</dbReference>
<feature type="signal peptide" evidence="1">
    <location>
        <begin position="1"/>
        <end position="16"/>
    </location>
</feature>
<dbReference type="InterPro" id="IPR011444">
    <property type="entry name" value="DUF1549"/>
</dbReference>
<comment type="caution">
    <text evidence="3">The sequence shown here is derived from an EMBL/GenBank/DDBJ whole genome shotgun (WGS) entry which is preliminary data.</text>
</comment>
<dbReference type="Proteomes" id="UP000240009">
    <property type="component" value="Unassembled WGS sequence"/>
</dbReference>
<dbReference type="InterPro" id="IPR022655">
    <property type="entry name" value="DUF1553"/>
</dbReference>
<name>A0A2S8F0W0_9BACT</name>
<dbReference type="SUPFAM" id="SSF49785">
    <property type="entry name" value="Galactose-binding domain-like"/>
    <property type="match status" value="1"/>
</dbReference>
<dbReference type="SUPFAM" id="SSF46626">
    <property type="entry name" value="Cytochrome c"/>
    <property type="match status" value="1"/>
</dbReference>
<keyword evidence="1" id="KW-0732">Signal</keyword>
<dbReference type="Pfam" id="PF07635">
    <property type="entry name" value="PSCyt1"/>
    <property type="match status" value="1"/>
</dbReference>
<dbReference type="Pfam" id="PF07583">
    <property type="entry name" value="PSCyt2"/>
    <property type="match status" value="1"/>
</dbReference>